<evidence type="ECO:0008006" key="6">
    <source>
        <dbReference type="Google" id="ProtNLM"/>
    </source>
</evidence>
<dbReference type="SUPFAM" id="SSF46689">
    <property type="entry name" value="Homeodomain-like"/>
    <property type="match status" value="1"/>
</dbReference>
<evidence type="ECO:0000259" key="2">
    <source>
        <dbReference type="Pfam" id="PF01498"/>
    </source>
</evidence>
<evidence type="ECO:0000313" key="4">
    <source>
        <dbReference type="EMBL" id="KAJ3654437.1"/>
    </source>
</evidence>
<dbReference type="EMBL" id="JALNTZ010000004">
    <property type="protein sequence ID" value="KAJ3654437.1"/>
    <property type="molecule type" value="Genomic_DNA"/>
</dbReference>
<gene>
    <name evidence="4" type="ORF">Zmor_013626</name>
</gene>
<comment type="subcellular location">
    <subcellularLocation>
        <location evidence="1">Nucleus</location>
    </subcellularLocation>
</comment>
<feature type="domain" description="Transposase Tc1-like" evidence="2">
    <location>
        <begin position="71"/>
        <end position="134"/>
    </location>
</feature>
<evidence type="ECO:0000259" key="3">
    <source>
        <dbReference type="Pfam" id="PF13358"/>
    </source>
</evidence>
<dbReference type="AlphaFoldDB" id="A0AA38IDC3"/>
<feature type="domain" description="Tc1-like transposase DDE" evidence="3">
    <location>
        <begin position="143"/>
        <end position="286"/>
    </location>
</feature>
<dbReference type="GO" id="GO:0015074">
    <property type="term" value="P:DNA integration"/>
    <property type="evidence" value="ECO:0007669"/>
    <property type="project" value="InterPro"/>
</dbReference>
<dbReference type="Proteomes" id="UP001168821">
    <property type="component" value="Unassembled WGS sequence"/>
</dbReference>
<dbReference type="InterPro" id="IPR002492">
    <property type="entry name" value="Transposase_Tc1-like"/>
</dbReference>
<evidence type="ECO:0000256" key="1">
    <source>
        <dbReference type="ARBA" id="ARBA00004123"/>
    </source>
</evidence>
<evidence type="ECO:0000313" key="5">
    <source>
        <dbReference type="Proteomes" id="UP001168821"/>
    </source>
</evidence>
<sequence>MPSLNEVQKQTIAQRLRDGVSIRTIATELHISKNTVLLAKKKINEYGRIIRRAGSGRPKKTTADENIELANFIREYPFETVVNARQQTNFPASLKTARKRVHETELRNRAAANKIFLTEQNKANRVLFAQEFVNEPADMWNNVIFSDEKTFKSYSNGRRRVYRPPGTRYDERYCNKYKQSGRFSVNVWGWVSSRGRGICAIVEERLNANVYRRLLEELMLPSVIPVFGERNFIFQQDNCPVHNARLVSQYLEAQGVNVLPWPSRSPDLNVIENVWGEMQKYIYQNDFRPRNPLELQEKIVEAWETVTPGYMRQLVASMPRRLQNVIDANGAMTKY</sequence>
<protein>
    <recommendedName>
        <fullName evidence="6">Transposable element Tc3 transposase</fullName>
    </recommendedName>
</protein>
<dbReference type="InterPro" id="IPR038717">
    <property type="entry name" value="Tc1-like_DDE_dom"/>
</dbReference>
<keyword evidence="5" id="KW-1185">Reference proteome</keyword>
<dbReference type="Pfam" id="PF01498">
    <property type="entry name" value="HTH_Tnp_Tc3_2"/>
    <property type="match status" value="1"/>
</dbReference>
<dbReference type="InterPro" id="IPR009057">
    <property type="entry name" value="Homeodomain-like_sf"/>
</dbReference>
<dbReference type="GO" id="GO:0003677">
    <property type="term" value="F:DNA binding"/>
    <property type="evidence" value="ECO:0007669"/>
    <property type="project" value="InterPro"/>
</dbReference>
<dbReference type="InterPro" id="IPR047655">
    <property type="entry name" value="Transpos_IS630-like"/>
</dbReference>
<name>A0AA38IDC3_9CUCU</name>
<reference evidence="4" key="1">
    <citation type="journal article" date="2023" name="G3 (Bethesda)">
        <title>Whole genome assemblies of Zophobas morio and Tenebrio molitor.</title>
        <authorList>
            <person name="Kaur S."/>
            <person name="Stinson S.A."/>
            <person name="diCenzo G.C."/>
        </authorList>
    </citation>
    <scope>NUCLEOTIDE SEQUENCE</scope>
    <source>
        <strain evidence="4">QUZm001</strain>
    </source>
</reference>
<dbReference type="Pfam" id="PF13358">
    <property type="entry name" value="DDE_3"/>
    <property type="match status" value="1"/>
</dbReference>
<dbReference type="PANTHER" id="PTHR47326">
    <property type="entry name" value="TRANSPOSABLE ELEMENT TC3 TRANSPOSASE-LIKE PROTEIN"/>
    <property type="match status" value="1"/>
</dbReference>
<comment type="caution">
    <text evidence="4">The sequence shown here is derived from an EMBL/GenBank/DDBJ whole genome shotgun (WGS) entry which is preliminary data.</text>
</comment>
<organism evidence="4 5">
    <name type="scientific">Zophobas morio</name>
    <dbReference type="NCBI Taxonomy" id="2755281"/>
    <lineage>
        <taxon>Eukaryota</taxon>
        <taxon>Metazoa</taxon>
        <taxon>Ecdysozoa</taxon>
        <taxon>Arthropoda</taxon>
        <taxon>Hexapoda</taxon>
        <taxon>Insecta</taxon>
        <taxon>Pterygota</taxon>
        <taxon>Neoptera</taxon>
        <taxon>Endopterygota</taxon>
        <taxon>Coleoptera</taxon>
        <taxon>Polyphaga</taxon>
        <taxon>Cucujiformia</taxon>
        <taxon>Tenebrionidae</taxon>
        <taxon>Zophobas</taxon>
    </lineage>
</organism>
<dbReference type="InterPro" id="IPR036397">
    <property type="entry name" value="RNaseH_sf"/>
</dbReference>
<dbReference type="Gene3D" id="3.30.420.10">
    <property type="entry name" value="Ribonuclease H-like superfamily/Ribonuclease H"/>
    <property type="match status" value="1"/>
</dbReference>
<proteinExistence type="predicted"/>
<dbReference type="GO" id="GO:0006313">
    <property type="term" value="P:DNA transposition"/>
    <property type="evidence" value="ECO:0007669"/>
    <property type="project" value="InterPro"/>
</dbReference>
<dbReference type="PANTHER" id="PTHR47326:SF1">
    <property type="entry name" value="HTH PSQ-TYPE DOMAIN-CONTAINING PROTEIN"/>
    <property type="match status" value="1"/>
</dbReference>
<dbReference type="GO" id="GO:0005634">
    <property type="term" value="C:nucleus"/>
    <property type="evidence" value="ECO:0007669"/>
    <property type="project" value="UniProtKB-SubCell"/>
</dbReference>
<dbReference type="NCBIfam" id="NF033545">
    <property type="entry name" value="transpos_IS630"/>
    <property type="match status" value="1"/>
</dbReference>
<accession>A0AA38IDC3</accession>